<name>A0A5B7D5Y7_PORTR</name>
<feature type="compositionally biased region" description="Polar residues" evidence="1">
    <location>
        <begin position="23"/>
        <end position="33"/>
    </location>
</feature>
<proteinExistence type="predicted"/>
<evidence type="ECO:0000313" key="3">
    <source>
        <dbReference type="Proteomes" id="UP000324222"/>
    </source>
</evidence>
<accession>A0A5B7D5Y7</accession>
<evidence type="ECO:0000313" key="2">
    <source>
        <dbReference type="EMBL" id="MPC16682.1"/>
    </source>
</evidence>
<gene>
    <name evidence="2" type="ORF">E2C01_009512</name>
</gene>
<dbReference type="Proteomes" id="UP000324222">
    <property type="component" value="Unassembled WGS sequence"/>
</dbReference>
<sequence>MSACSEGGMSQEWRGSGRDPHSATAQLINNNENMAERRPTLRKIIYKTKFYSNLANIKMSNIDEQTSETKQLLKD</sequence>
<dbReference type="AlphaFoldDB" id="A0A5B7D5Y7"/>
<organism evidence="2 3">
    <name type="scientific">Portunus trituberculatus</name>
    <name type="common">Swimming crab</name>
    <name type="synonym">Neptunus trituberculatus</name>
    <dbReference type="NCBI Taxonomy" id="210409"/>
    <lineage>
        <taxon>Eukaryota</taxon>
        <taxon>Metazoa</taxon>
        <taxon>Ecdysozoa</taxon>
        <taxon>Arthropoda</taxon>
        <taxon>Crustacea</taxon>
        <taxon>Multicrustacea</taxon>
        <taxon>Malacostraca</taxon>
        <taxon>Eumalacostraca</taxon>
        <taxon>Eucarida</taxon>
        <taxon>Decapoda</taxon>
        <taxon>Pleocyemata</taxon>
        <taxon>Brachyura</taxon>
        <taxon>Eubrachyura</taxon>
        <taxon>Portunoidea</taxon>
        <taxon>Portunidae</taxon>
        <taxon>Portuninae</taxon>
        <taxon>Portunus</taxon>
    </lineage>
</organism>
<feature type="region of interest" description="Disordered" evidence="1">
    <location>
        <begin position="1"/>
        <end position="34"/>
    </location>
</feature>
<protein>
    <submittedName>
        <fullName evidence="2">Uncharacterized protein</fullName>
    </submittedName>
</protein>
<keyword evidence="3" id="KW-1185">Reference proteome</keyword>
<comment type="caution">
    <text evidence="2">The sequence shown here is derived from an EMBL/GenBank/DDBJ whole genome shotgun (WGS) entry which is preliminary data.</text>
</comment>
<reference evidence="2 3" key="1">
    <citation type="submission" date="2019-05" db="EMBL/GenBank/DDBJ databases">
        <title>Another draft genome of Portunus trituberculatus and its Hox gene families provides insights of decapod evolution.</title>
        <authorList>
            <person name="Jeong J.-H."/>
            <person name="Song I."/>
            <person name="Kim S."/>
            <person name="Choi T."/>
            <person name="Kim D."/>
            <person name="Ryu S."/>
            <person name="Kim W."/>
        </authorList>
    </citation>
    <scope>NUCLEOTIDE SEQUENCE [LARGE SCALE GENOMIC DNA]</scope>
    <source>
        <tissue evidence="2">Muscle</tissue>
    </source>
</reference>
<evidence type="ECO:0000256" key="1">
    <source>
        <dbReference type="SAM" id="MobiDB-lite"/>
    </source>
</evidence>
<dbReference type="EMBL" id="VSRR010000526">
    <property type="protein sequence ID" value="MPC16682.1"/>
    <property type="molecule type" value="Genomic_DNA"/>
</dbReference>